<dbReference type="InterPro" id="IPR013424">
    <property type="entry name" value="Ice-binding_C"/>
</dbReference>
<proteinExistence type="predicted"/>
<feature type="chain" id="PRO_5003629587" description="PEP-CTERM protein-sorting domain-containing protein" evidence="1">
    <location>
        <begin position="27"/>
        <end position="216"/>
    </location>
</feature>
<protein>
    <recommendedName>
        <fullName evidence="4">PEP-CTERM protein-sorting domain-containing protein</fullName>
    </recommendedName>
</protein>
<dbReference type="RefSeq" id="WP_014436091.1">
    <property type="nucleotide sequence ID" value="NC_017080.1"/>
</dbReference>
<gene>
    <name evidence="2" type="ordered locus">PSMK_07120</name>
</gene>
<sequence>MTTLSTLSTRVALGAAAAVLAFPAAADGEGDGAPHVAVAQELTGELEIEYEVDAGLDESVTPVRLTLDTSAYSTLYAGFRTFPVNDTPSPNDDLGFVSEVEGVDEEGAALSESIGLRLLSKDADFAIFDGTTEILASPNATFSLGNAFDFHPVWVLRTQDQGFLGTSDASLEVFSEATGDSIGTFDVRLAVPEPTTAALFGIAGTLLLRRRRDARA</sequence>
<evidence type="ECO:0000313" key="2">
    <source>
        <dbReference type="EMBL" id="BAM02871.1"/>
    </source>
</evidence>
<keyword evidence="3" id="KW-1185">Reference proteome</keyword>
<keyword evidence="1" id="KW-0732">Signal</keyword>
<dbReference type="NCBIfam" id="TIGR02595">
    <property type="entry name" value="PEP_CTERM"/>
    <property type="match status" value="1"/>
</dbReference>
<evidence type="ECO:0008006" key="4">
    <source>
        <dbReference type="Google" id="ProtNLM"/>
    </source>
</evidence>
<evidence type="ECO:0000256" key="1">
    <source>
        <dbReference type="SAM" id="SignalP"/>
    </source>
</evidence>
<feature type="signal peptide" evidence="1">
    <location>
        <begin position="1"/>
        <end position="26"/>
    </location>
</feature>
<dbReference type="EMBL" id="AP012338">
    <property type="protein sequence ID" value="BAM02871.1"/>
    <property type="molecule type" value="Genomic_DNA"/>
</dbReference>
<dbReference type="HOGENOM" id="CLU_1276653_0_0_0"/>
<name>I0IC83_PHYMF</name>
<dbReference type="Proteomes" id="UP000007881">
    <property type="component" value="Chromosome"/>
</dbReference>
<accession>I0IC83</accession>
<organism evidence="2 3">
    <name type="scientific">Phycisphaera mikurensis (strain NBRC 102666 / KCTC 22515 / FYK2301M01)</name>
    <dbReference type="NCBI Taxonomy" id="1142394"/>
    <lineage>
        <taxon>Bacteria</taxon>
        <taxon>Pseudomonadati</taxon>
        <taxon>Planctomycetota</taxon>
        <taxon>Phycisphaerae</taxon>
        <taxon>Phycisphaerales</taxon>
        <taxon>Phycisphaeraceae</taxon>
        <taxon>Phycisphaera</taxon>
    </lineage>
</organism>
<dbReference type="KEGG" id="phm:PSMK_07120"/>
<reference evidence="2 3" key="1">
    <citation type="submission" date="2012-02" db="EMBL/GenBank/DDBJ databases">
        <title>Complete genome sequence of Phycisphaera mikurensis NBRC 102666.</title>
        <authorList>
            <person name="Ankai A."/>
            <person name="Hosoyama A."/>
            <person name="Terui Y."/>
            <person name="Sekine M."/>
            <person name="Fukai R."/>
            <person name="Kato Y."/>
            <person name="Nakamura S."/>
            <person name="Yamada-Narita S."/>
            <person name="Kawakoshi A."/>
            <person name="Fukunaga Y."/>
            <person name="Yamazaki S."/>
            <person name="Fujita N."/>
        </authorList>
    </citation>
    <scope>NUCLEOTIDE SEQUENCE [LARGE SCALE GENOMIC DNA]</scope>
    <source>
        <strain evidence="3">NBRC 102666 / KCTC 22515 / FYK2301M01</strain>
    </source>
</reference>
<evidence type="ECO:0000313" key="3">
    <source>
        <dbReference type="Proteomes" id="UP000007881"/>
    </source>
</evidence>
<dbReference type="AlphaFoldDB" id="I0IC83"/>